<dbReference type="Proteomes" id="UP000245202">
    <property type="component" value="Unassembled WGS sequence"/>
</dbReference>
<name>A0A2R5EVJ0_9BACL</name>
<keyword evidence="3" id="KW-1185">Reference proteome</keyword>
<evidence type="ECO:0000313" key="3">
    <source>
        <dbReference type="Proteomes" id="UP000245202"/>
    </source>
</evidence>
<evidence type="ECO:0000313" key="2">
    <source>
        <dbReference type="EMBL" id="GBG10690.1"/>
    </source>
</evidence>
<gene>
    <name evidence="2" type="ORF">PAT3040_05442</name>
</gene>
<reference evidence="2 3" key="1">
    <citation type="submission" date="2017-08" db="EMBL/GenBank/DDBJ databases">
        <title>Substantial Increase in Enzyme Production by Combined Drug-Resistance Mutations in Paenibacillus agaridevorans.</title>
        <authorList>
            <person name="Tanaka Y."/>
            <person name="Funane K."/>
            <person name="Hosaka T."/>
            <person name="Shiwa Y."/>
            <person name="Fujita N."/>
            <person name="Miyazaki T."/>
            <person name="Yoshikawa H."/>
            <person name="Murakami K."/>
            <person name="Kasahara K."/>
            <person name="Inaoka T."/>
            <person name="Hiraga Y."/>
            <person name="Ochi K."/>
        </authorList>
    </citation>
    <scope>NUCLEOTIDE SEQUENCE [LARGE SCALE GENOMIC DNA]</scope>
    <source>
        <strain evidence="2 3">T-3040</strain>
    </source>
</reference>
<evidence type="ECO:0000256" key="1">
    <source>
        <dbReference type="SAM" id="MobiDB-lite"/>
    </source>
</evidence>
<sequence>MKASSSGQPDDSFKPDNKMTMAQYMAVLYLSLSTRMGELLRAWAWEKLSQGNGQLDSQETPSHATQKLAKDT</sequence>
<accession>A0A2R5EVJ0</accession>
<feature type="region of interest" description="Disordered" evidence="1">
    <location>
        <begin position="51"/>
        <end position="72"/>
    </location>
</feature>
<dbReference type="EMBL" id="BDQX01000339">
    <property type="protein sequence ID" value="GBG10690.1"/>
    <property type="molecule type" value="Genomic_DNA"/>
</dbReference>
<comment type="caution">
    <text evidence="2">The sequence shown here is derived from an EMBL/GenBank/DDBJ whole genome shotgun (WGS) entry which is preliminary data.</text>
</comment>
<organism evidence="2 3">
    <name type="scientific">Paenibacillus agaridevorans</name>
    <dbReference type="NCBI Taxonomy" id="171404"/>
    <lineage>
        <taxon>Bacteria</taxon>
        <taxon>Bacillati</taxon>
        <taxon>Bacillota</taxon>
        <taxon>Bacilli</taxon>
        <taxon>Bacillales</taxon>
        <taxon>Paenibacillaceae</taxon>
        <taxon>Paenibacillus</taxon>
    </lineage>
</organism>
<feature type="compositionally biased region" description="Polar residues" evidence="1">
    <location>
        <begin position="51"/>
        <end position="65"/>
    </location>
</feature>
<protein>
    <submittedName>
        <fullName evidence="2">Uncharacterized protein</fullName>
    </submittedName>
</protein>
<dbReference type="AlphaFoldDB" id="A0A2R5EVJ0"/>
<proteinExistence type="predicted"/>